<dbReference type="EMBL" id="BSNF01000001">
    <property type="protein sequence ID" value="GLQ06036.1"/>
    <property type="molecule type" value="Genomic_DNA"/>
</dbReference>
<keyword evidence="2" id="KW-1185">Reference proteome</keyword>
<gene>
    <name evidence="1" type="ORF">GCM10007924_12570</name>
</gene>
<evidence type="ECO:0000313" key="1">
    <source>
        <dbReference type="EMBL" id="GLQ06036.1"/>
    </source>
</evidence>
<protein>
    <submittedName>
        <fullName evidence="1">Uncharacterized protein</fullName>
    </submittedName>
</protein>
<proteinExistence type="predicted"/>
<reference evidence="1" key="2">
    <citation type="submission" date="2023-01" db="EMBL/GenBank/DDBJ databases">
        <title>Draft genome sequence of Sneathiella chinensis strain NBRC 103408.</title>
        <authorList>
            <person name="Sun Q."/>
            <person name="Mori K."/>
        </authorList>
    </citation>
    <scope>NUCLEOTIDE SEQUENCE</scope>
    <source>
        <strain evidence="1">NBRC 103408</strain>
    </source>
</reference>
<dbReference type="Proteomes" id="UP001161409">
    <property type="component" value="Unassembled WGS sequence"/>
</dbReference>
<organism evidence="1 2">
    <name type="scientific">Sneathiella chinensis</name>
    <dbReference type="NCBI Taxonomy" id="349750"/>
    <lineage>
        <taxon>Bacteria</taxon>
        <taxon>Pseudomonadati</taxon>
        <taxon>Pseudomonadota</taxon>
        <taxon>Alphaproteobacteria</taxon>
        <taxon>Sneathiellales</taxon>
        <taxon>Sneathiellaceae</taxon>
        <taxon>Sneathiella</taxon>
    </lineage>
</organism>
<evidence type="ECO:0000313" key="2">
    <source>
        <dbReference type="Proteomes" id="UP001161409"/>
    </source>
</evidence>
<accession>A0ABQ5U3Q7</accession>
<comment type="caution">
    <text evidence="1">The sequence shown here is derived from an EMBL/GenBank/DDBJ whole genome shotgun (WGS) entry which is preliminary data.</text>
</comment>
<sequence>MEKAAGVGADPQQVGFSDPRLQEAGRVFRQQREEYPDHVDRTFNKLTALLAVCENFESRRAMTAGQIRDIANGLSRQGVQFGYPLLSAIADSLAQYCDATAGQSDRHLRVVSAHVDAMRAVVTRNLSGDGGAVGQALMGALSGAIRKF</sequence>
<name>A0ABQ5U3Q7_9PROT</name>
<reference evidence="1" key="1">
    <citation type="journal article" date="2014" name="Int. J. Syst. Evol. Microbiol.">
        <title>Complete genome of a new Firmicutes species belonging to the dominant human colonic microbiota ('Ruminococcus bicirculans') reveals two chromosomes and a selective capacity to utilize plant glucans.</title>
        <authorList>
            <consortium name="NISC Comparative Sequencing Program"/>
            <person name="Wegmann U."/>
            <person name="Louis P."/>
            <person name="Goesmann A."/>
            <person name="Henrissat B."/>
            <person name="Duncan S.H."/>
            <person name="Flint H.J."/>
        </authorList>
    </citation>
    <scope>NUCLEOTIDE SEQUENCE</scope>
    <source>
        <strain evidence="1">NBRC 103408</strain>
    </source>
</reference>